<organism evidence="1">
    <name type="scientific">Rhizophora mucronata</name>
    <name type="common">Asiatic mangrove</name>
    <dbReference type="NCBI Taxonomy" id="61149"/>
    <lineage>
        <taxon>Eukaryota</taxon>
        <taxon>Viridiplantae</taxon>
        <taxon>Streptophyta</taxon>
        <taxon>Embryophyta</taxon>
        <taxon>Tracheophyta</taxon>
        <taxon>Spermatophyta</taxon>
        <taxon>Magnoliopsida</taxon>
        <taxon>eudicotyledons</taxon>
        <taxon>Gunneridae</taxon>
        <taxon>Pentapetalae</taxon>
        <taxon>rosids</taxon>
        <taxon>fabids</taxon>
        <taxon>Malpighiales</taxon>
        <taxon>Rhizophoraceae</taxon>
        <taxon>Rhizophora</taxon>
    </lineage>
</organism>
<reference evidence="1" key="1">
    <citation type="submission" date="2018-02" db="EMBL/GenBank/DDBJ databases">
        <title>Rhizophora mucronata_Transcriptome.</title>
        <authorList>
            <person name="Meera S.P."/>
            <person name="Sreeshan A."/>
            <person name="Augustine A."/>
        </authorList>
    </citation>
    <scope>NUCLEOTIDE SEQUENCE</scope>
    <source>
        <tissue evidence="1">Leaf</tissue>
    </source>
</reference>
<dbReference type="AlphaFoldDB" id="A0A2P2KYC7"/>
<evidence type="ECO:0000313" key="1">
    <source>
        <dbReference type="EMBL" id="MBX10723.1"/>
    </source>
</evidence>
<dbReference type="EMBL" id="GGEC01030239">
    <property type="protein sequence ID" value="MBX10723.1"/>
    <property type="molecule type" value="Transcribed_RNA"/>
</dbReference>
<name>A0A2P2KYC7_RHIMU</name>
<sequence>MSIQKVFLSVSLWDHITTDFTFLKVSGTMCKMQVNI</sequence>
<protein>
    <submittedName>
        <fullName evidence="1">Uncharacterized protein MANES_18G057500</fullName>
    </submittedName>
</protein>
<accession>A0A2P2KYC7</accession>
<proteinExistence type="predicted"/>